<gene>
    <name evidence="4" type="ORF">K489DRAFT_324499</name>
</gene>
<proteinExistence type="predicted"/>
<reference evidence="4" key="3">
    <citation type="submission" date="2025-08" db="UniProtKB">
        <authorList>
            <consortium name="RefSeq"/>
        </authorList>
    </citation>
    <scope>IDENTIFICATION</scope>
    <source>
        <strain evidence="4">CBS 342.82</strain>
    </source>
</reference>
<dbReference type="Gene3D" id="1.10.167.10">
    <property type="entry name" value="Regulator of G-protein Signalling 4, domain 2"/>
    <property type="match status" value="1"/>
</dbReference>
<feature type="region of interest" description="Disordered" evidence="1">
    <location>
        <begin position="1"/>
        <end position="24"/>
    </location>
</feature>
<reference evidence="4" key="2">
    <citation type="submission" date="2020-04" db="EMBL/GenBank/DDBJ databases">
        <authorList>
            <consortium name="NCBI Genome Project"/>
        </authorList>
    </citation>
    <scope>NUCLEOTIDE SEQUENCE</scope>
    <source>
        <strain evidence="4">CBS 342.82</strain>
    </source>
</reference>
<reference evidence="4" key="1">
    <citation type="submission" date="2020-01" db="EMBL/GenBank/DDBJ databases">
        <authorList>
            <consortium name="DOE Joint Genome Institute"/>
            <person name="Haridas S."/>
            <person name="Albert R."/>
            <person name="Binder M."/>
            <person name="Bloem J."/>
            <person name="Labutti K."/>
            <person name="Salamov A."/>
            <person name="Andreopoulos B."/>
            <person name="Baker S.E."/>
            <person name="Barry K."/>
            <person name="Bills G."/>
            <person name="Bluhm B.H."/>
            <person name="Cannon C."/>
            <person name="Castanera R."/>
            <person name="Culley D.E."/>
            <person name="Daum C."/>
            <person name="Ezra D."/>
            <person name="Gonzalez J.B."/>
            <person name="Henrissat B."/>
            <person name="Kuo A."/>
            <person name="Liang C."/>
            <person name="Lipzen A."/>
            <person name="Lutzoni F."/>
            <person name="Magnuson J."/>
            <person name="Mondo S."/>
            <person name="Nolan M."/>
            <person name="Ohm R."/>
            <person name="Pangilinan J."/>
            <person name="Park H.-J."/>
            <person name="Ramirez L."/>
            <person name="Alfaro M."/>
            <person name="Sun H."/>
            <person name="Tritt A."/>
            <person name="Yoshinaga Y."/>
            <person name="Zwiers L.-H."/>
            <person name="Turgeon B.G."/>
            <person name="Goodwin S.B."/>
            <person name="Spatafora J.W."/>
            <person name="Crous P.W."/>
            <person name="Grigoriev I.V."/>
        </authorList>
    </citation>
    <scope>NUCLEOTIDE SEQUENCE</scope>
    <source>
        <strain evidence="4">CBS 342.82</strain>
    </source>
</reference>
<dbReference type="OrthoDB" id="10266999at2759"/>
<dbReference type="RefSeq" id="XP_033457410.1">
    <property type="nucleotide sequence ID" value="XM_033601764.1"/>
</dbReference>
<dbReference type="InterPro" id="IPR036305">
    <property type="entry name" value="RGS_sf"/>
</dbReference>
<dbReference type="GeneID" id="54359564"/>
<dbReference type="PANTHER" id="PTHR10845">
    <property type="entry name" value="REGULATOR OF G PROTEIN SIGNALING"/>
    <property type="match status" value="1"/>
</dbReference>
<dbReference type="CDD" id="cd07440">
    <property type="entry name" value="RGS"/>
    <property type="match status" value="1"/>
</dbReference>
<dbReference type="InterPro" id="IPR016137">
    <property type="entry name" value="RGS"/>
</dbReference>
<dbReference type="SMART" id="SM00315">
    <property type="entry name" value="RGS"/>
    <property type="match status" value="1"/>
</dbReference>
<sequence>MSSEEYIPAPALSQKPQPPLSVTIPDPLSAEGPYCLRRPRLNEILANTSPSPWTLTAFMAYLSSNHCLETLEFIMDAARYRKHYNKMLSRAAGSDLPPLKDREYVQGLWDRLIEAYIAPNGSRAVNLPYEVRNPVMHLEKDVLPPAPGTLDGAISKTYELMEESVLGPFLNSFCPQSAHPGTVSIQHRATDETLGDDDN</sequence>
<accession>A0A6J3LYJ5</accession>
<name>A0A6J3LYJ5_9PEZI</name>
<evidence type="ECO:0000259" key="2">
    <source>
        <dbReference type="PROSITE" id="PS50132"/>
    </source>
</evidence>
<organism evidence="4">
    <name type="scientific">Dissoconium aciculare CBS 342.82</name>
    <dbReference type="NCBI Taxonomy" id="1314786"/>
    <lineage>
        <taxon>Eukaryota</taxon>
        <taxon>Fungi</taxon>
        <taxon>Dikarya</taxon>
        <taxon>Ascomycota</taxon>
        <taxon>Pezizomycotina</taxon>
        <taxon>Dothideomycetes</taxon>
        <taxon>Dothideomycetidae</taxon>
        <taxon>Mycosphaerellales</taxon>
        <taxon>Dissoconiaceae</taxon>
        <taxon>Dissoconium</taxon>
    </lineage>
</organism>
<dbReference type="Proteomes" id="UP000504637">
    <property type="component" value="Unplaced"/>
</dbReference>
<dbReference type="InterPro" id="IPR044926">
    <property type="entry name" value="RGS_subdomain_2"/>
</dbReference>
<dbReference type="AlphaFoldDB" id="A0A6J3LYJ5"/>
<dbReference type="SUPFAM" id="SSF48097">
    <property type="entry name" value="Regulator of G-protein signaling, RGS"/>
    <property type="match status" value="1"/>
</dbReference>
<dbReference type="PROSITE" id="PS50132">
    <property type="entry name" value="RGS"/>
    <property type="match status" value="1"/>
</dbReference>
<dbReference type="PANTHER" id="PTHR10845:SF267">
    <property type="entry name" value="REGULATOR OF G PROTEIN SIGNALING DOMAIN PROTEIN (AFU_ORTHOLOGUE AFUA_6G06860)"/>
    <property type="match status" value="1"/>
</dbReference>
<keyword evidence="3" id="KW-1185">Reference proteome</keyword>
<feature type="non-terminal residue" evidence="4">
    <location>
        <position position="199"/>
    </location>
</feature>
<feature type="domain" description="RGS" evidence="2">
    <location>
        <begin position="58"/>
        <end position="172"/>
    </location>
</feature>
<evidence type="ECO:0000313" key="4">
    <source>
        <dbReference type="RefSeq" id="XP_033457410.1"/>
    </source>
</evidence>
<evidence type="ECO:0000313" key="3">
    <source>
        <dbReference type="Proteomes" id="UP000504637"/>
    </source>
</evidence>
<evidence type="ECO:0000256" key="1">
    <source>
        <dbReference type="SAM" id="MobiDB-lite"/>
    </source>
</evidence>
<dbReference type="Pfam" id="PF00615">
    <property type="entry name" value="RGS"/>
    <property type="match status" value="1"/>
</dbReference>
<protein>
    <recommendedName>
        <fullName evidence="2">RGS domain-containing protein</fullName>
    </recommendedName>
</protein>